<evidence type="ECO:0000256" key="4">
    <source>
        <dbReference type="ARBA" id="ARBA00022989"/>
    </source>
</evidence>
<evidence type="ECO:0000256" key="3">
    <source>
        <dbReference type="ARBA" id="ARBA00022692"/>
    </source>
</evidence>
<dbReference type="EMBL" id="JACHGJ010000010">
    <property type="protein sequence ID" value="MBB6482187.1"/>
    <property type="molecule type" value="Genomic_DNA"/>
</dbReference>
<keyword evidence="8" id="KW-1185">Reference proteome</keyword>
<keyword evidence="7" id="KW-0762">Sugar transport</keyword>
<name>A0A841RG46_9SPIO</name>
<gene>
    <name evidence="7" type="ORF">HNR50_003876</name>
</gene>
<dbReference type="GO" id="GO:0022857">
    <property type="term" value="F:transmembrane transporter activity"/>
    <property type="evidence" value="ECO:0007669"/>
    <property type="project" value="InterPro"/>
</dbReference>
<dbReference type="GO" id="GO:0005886">
    <property type="term" value="C:plasma membrane"/>
    <property type="evidence" value="ECO:0007669"/>
    <property type="project" value="UniProtKB-SubCell"/>
</dbReference>
<dbReference type="CDD" id="cd06580">
    <property type="entry name" value="TM_PBP1_transp_TpRbsC_like"/>
    <property type="match status" value="1"/>
</dbReference>
<evidence type="ECO:0000256" key="1">
    <source>
        <dbReference type="ARBA" id="ARBA00004651"/>
    </source>
</evidence>
<evidence type="ECO:0000313" key="8">
    <source>
        <dbReference type="Proteomes" id="UP000587760"/>
    </source>
</evidence>
<accession>A0A841RG46</accession>
<reference evidence="7 8" key="1">
    <citation type="submission" date="2020-08" db="EMBL/GenBank/DDBJ databases">
        <title>Genomic Encyclopedia of Type Strains, Phase IV (KMG-IV): sequencing the most valuable type-strain genomes for metagenomic binning, comparative biology and taxonomic classification.</title>
        <authorList>
            <person name="Goeker M."/>
        </authorList>
    </citation>
    <scope>NUCLEOTIDE SEQUENCE [LARGE SCALE GENOMIC DNA]</scope>
    <source>
        <strain evidence="7 8">DSM 2461</strain>
    </source>
</reference>
<dbReference type="Proteomes" id="UP000587760">
    <property type="component" value="Unassembled WGS sequence"/>
</dbReference>
<dbReference type="InterPro" id="IPR001851">
    <property type="entry name" value="ABC_transp_permease"/>
</dbReference>
<feature type="transmembrane region" description="Helical" evidence="6">
    <location>
        <begin position="169"/>
        <end position="188"/>
    </location>
</feature>
<dbReference type="PANTHER" id="PTHR43370">
    <property type="entry name" value="SUGAR ABC TRANSPORTER INTEGRAL MEMBRANE PROTEIN-RELATED"/>
    <property type="match status" value="1"/>
</dbReference>
<feature type="transmembrane region" description="Helical" evidence="6">
    <location>
        <begin position="80"/>
        <end position="100"/>
    </location>
</feature>
<feature type="transmembrane region" description="Helical" evidence="6">
    <location>
        <begin position="248"/>
        <end position="267"/>
    </location>
</feature>
<keyword evidence="2" id="KW-1003">Cell membrane</keyword>
<organism evidence="7 8">
    <name type="scientific">Spirochaeta isovalerica</name>
    <dbReference type="NCBI Taxonomy" id="150"/>
    <lineage>
        <taxon>Bacteria</taxon>
        <taxon>Pseudomonadati</taxon>
        <taxon>Spirochaetota</taxon>
        <taxon>Spirochaetia</taxon>
        <taxon>Spirochaetales</taxon>
        <taxon>Spirochaetaceae</taxon>
        <taxon>Spirochaeta</taxon>
    </lineage>
</organism>
<keyword evidence="4 6" id="KW-1133">Transmembrane helix</keyword>
<keyword evidence="7" id="KW-0813">Transport</keyword>
<sequence length="272" mass="28514">MIGKTLIFMVPLLIAAMGGLITELAGVLNIALEGMILAGAFAAVLAVDLTGSLTAGFIAAMAVSGLLAVLFSFTSLKLKGNIFVTGLAINLITPPLIAMVSKLFYGSGGVIRLTADSLHLTTASAAVWVLFFTGSIWAILKYTPLGLHIRTAGTDPDFLFSRGIRPERIQSLVIIASGLLCGLSGAIISLKLGVFIPGISAGKGWIALVAVYLGFKKPFPVLLACFIFALAESLSDSAQGIIEIPANLILSFPYFITITGLVLFSIIKNRQK</sequence>
<proteinExistence type="predicted"/>
<evidence type="ECO:0000256" key="6">
    <source>
        <dbReference type="SAM" id="Phobius"/>
    </source>
</evidence>
<comment type="subcellular location">
    <subcellularLocation>
        <location evidence="1">Cell membrane</location>
        <topology evidence="1">Multi-pass membrane protein</topology>
    </subcellularLocation>
</comment>
<protein>
    <submittedName>
        <fullName evidence="7">Simple sugar transport system permease protein</fullName>
    </submittedName>
</protein>
<dbReference type="AlphaFoldDB" id="A0A841RG46"/>
<keyword evidence="5 6" id="KW-0472">Membrane</keyword>
<evidence type="ECO:0000256" key="2">
    <source>
        <dbReference type="ARBA" id="ARBA00022475"/>
    </source>
</evidence>
<keyword evidence="3 6" id="KW-0812">Transmembrane</keyword>
<dbReference type="Pfam" id="PF02653">
    <property type="entry name" value="BPD_transp_2"/>
    <property type="match status" value="1"/>
</dbReference>
<dbReference type="PANTHER" id="PTHR43370:SF2">
    <property type="entry name" value="ABC TRANSPORTER PERMEASE PROTEIN"/>
    <property type="match status" value="1"/>
</dbReference>
<evidence type="ECO:0000313" key="7">
    <source>
        <dbReference type="EMBL" id="MBB6482187.1"/>
    </source>
</evidence>
<feature type="transmembrane region" description="Helical" evidence="6">
    <location>
        <begin position="120"/>
        <end position="140"/>
    </location>
</feature>
<comment type="caution">
    <text evidence="7">The sequence shown here is derived from an EMBL/GenBank/DDBJ whole genome shotgun (WGS) entry which is preliminary data.</text>
</comment>
<feature type="transmembrane region" description="Helical" evidence="6">
    <location>
        <begin position="6"/>
        <end position="25"/>
    </location>
</feature>
<evidence type="ECO:0000256" key="5">
    <source>
        <dbReference type="ARBA" id="ARBA00023136"/>
    </source>
</evidence>
<dbReference type="RefSeq" id="WP_184748421.1">
    <property type="nucleotide sequence ID" value="NZ_JACHGJ010000010.1"/>
</dbReference>